<name>A0A1Z4KHF9_ANAVA</name>
<dbReference type="InterPro" id="IPR025668">
    <property type="entry name" value="Tnp_DDE_dom"/>
</dbReference>
<reference evidence="2 3" key="1">
    <citation type="submission" date="2017-06" db="EMBL/GenBank/DDBJ databases">
        <title>Genome sequencing of cyanobaciteial culture collection at National Institute for Environmental Studies (NIES).</title>
        <authorList>
            <person name="Hirose Y."/>
            <person name="Shimura Y."/>
            <person name="Fujisawa T."/>
            <person name="Nakamura Y."/>
            <person name="Kawachi M."/>
        </authorList>
    </citation>
    <scope>NUCLEOTIDE SEQUENCE [LARGE SCALE GENOMIC DNA]</scope>
    <source>
        <strain evidence="2 3">NIES-23</strain>
    </source>
</reference>
<dbReference type="PANTHER" id="PTHR30007">
    <property type="entry name" value="PHP DOMAIN PROTEIN"/>
    <property type="match status" value="1"/>
</dbReference>
<organism evidence="2 3">
    <name type="scientific">Trichormus variabilis NIES-23</name>
    <dbReference type="NCBI Taxonomy" id="1973479"/>
    <lineage>
        <taxon>Bacteria</taxon>
        <taxon>Bacillati</taxon>
        <taxon>Cyanobacteriota</taxon>
        <taxon>Cyanophyceae</taxon>
        <taxon>Nostocales</taxon>
        <taxon>Nostocaceae</taxon>
        <taxon>Trichormus</taxon>
    </lineage>
</organism>
<dbReference type="Pfam" id="PF13586">
    <property type="entry name" value="DDE_Tnp_1_2"/>
    <property type="match status" value="1"/>
</dbReference>
<sequence length="146" mass="17014">MYGFDGGKKVKGRKRQTLVDSLGLLLKVVVSEANAGERLLAAYTLMELLEERPELLEKVEVIWVDSGYDGDKFALSVWLMIQAHVEVIRRTNQEFQVLPKRWVVERTFGRLNQYRRLSKDYEHLPEMSEAAIYAVMTRIMLRRLVV</sequence>
<dbReference type="AlphaFoldDB" id="A0A1Z4KHF9"/>
<evidence type="ECO:0000313" key="2">
    <source>
        <dbReference type="EMBL" id="BAY68313.1"/>
    </source>
</evidence>
<evidence type="ECO:0000313" key="3">
    <source>
        <dbReference type="Proteomes" id="UP000217507"/>
    </source>
</evidence>
<evidence type="ECO:0000259" key="1">
    <source>
        <dbReference type="Pfam" id="PF13586"/>
    </source>
</evidence>
<dbReference type="EMBL" id="AP018216">
    <property type="protein sequence ID" value="BAY68313.1"/>
    <property type="molecule type" value="Genomic_DNA"/>
</dbReference>
<proteinExistence type="predicted"/>
<dbReference type="NCBIfam" id="NF033580">
    <property type="entry name" value="transpos_IS5_3"/>
    <property type="match status" value="1"/>
</dbReference>
<dbReference type="Proteomes" id="UP000217507">
    <property type="component" value="Chromosome"/>
</dbReference>
<protein>
    <submittedName>
        <fullName evidence="2">Transposase</fullName>
    </submittedName>
</protein>
<feature type="domain" description="Transposase DDE" evidence="1">
    <location>
        <begin position="62"/>
        <end position="142"/>
    </location>
</feature>
<dbReference type="PANTHER" id="PTHR30007:SF0">
    <property type="entry name" value="TRANSPOSASE"/>
    <property type="match status" value="1"/>
</dbReference>
<accession>A0A1Z4KHF9</accession>
<gene>
    <name evidence="2" type="ORF">NIES23_10980</name>
</gene>